<dbReference type="Pfam" id="PF02678">
    <property type="entry name" value="Pirin"/>
    <property type="match status" value="1"/>
</dbReference>
<evidence type="ECO:0000256" key="3">
    <source>
        <dbReference type="SAM" id="Phobius"/>
    </source>
</evidence>
<dbReference type="PANTHER" id="PTHR43212:SF3">
    <property type="entry name" value="QUERCETIN 2,3-DIOXYGENASE"/>
    <property type="match status" value="1"/>
</dbReference>
<reference evidence="5" key="1">
    <citation type="submission" date="2020-05" db="EMBL/GenBank/DDBJ databases">
        <title>Mycena genomes resolve the evolution of fungal bioluminescence.</title>
        <authorList>
            <person name="Tsai I.J."/>
        </authorList>
    </citation>
    <scope>NUCLEOTIDE SEQUENCE</scope>
    <source>
        <strain evidence="5">CCC161011</strain>
    </source>
</reference>
<dbReference type="InterPro" id="IPR003829">
    <property type="entry name" value="Pirin_N_dom"/>
</dbReference>
<dbReference type="AlphaFoldDB" id="A0A8H6Z147"/>
<keyword evidence="3" id="KW-1133">Transmembrane helix</keyword>
<evidence type="ECO:0000256" key="1">
    <source>
        <dbReference type="ARBA" id="ARBA00008416"/>
    </source>
</evidence>
<evidence type="ECO:0000259" key="4">
    <source>
        <dbReference type="Pfam" id="PF02678"/>
    </source>
</evidence>
<dbReference type="EMBL" id="JACAZI010000002">
    <property type="protein sequence ID" value="KAF7368461.1"/>
    <property type="molecule type" value="Genomic_DNA"/>
</dbReference>
<keyword evidence="3" id="KW-0472">Membrane</keyword>
<proteinExistence type="inferred from homology"/>
<gene>
    <name evidence="5" type="ORF">MVEN_00169200</name>
</gene>
<comment type="similarity">
    <text evidence="1 2">Belongs to the pirin family.</text>
</comment>
<dbReference type="InterPro" id="IPR011051">
    <property type="entry name" value="RmlC_Cupin_sf"/>
</dbReference>
<dbReference type="InterPro" id="IPR012093">
    <property type="entry name" value="Pirin"/>
</dbReference>
<feature type="transmembrane region" description="Helical" evidence="3">
    <location>
        <begin position="7"/>
        <end position="24"/>
    </location>
</feature>
<dbReference type="OrthoDB" id="10261807at2759"/>
<sequence length="332" mass="36521">MLPISSLYLLISLLPVYISFAFYFKVITLLPEAEDTLSSLLKLANSNLRRAQFLTRQASTTTSSAISDNMGVKIVPRPSQERGHADHGWLKTFHTFSFASYQDHKHSQFGALRVINEDRVAPKNGFGTHSHREFEIFSYVVAGQLEHKDSMGNTEILKRGDLQLTSAGTGISHSEKAHGDQQVHFLQIWSLPSVSRLQPKYFTRHFSDAEKRDVWARIVAPVDAEGVLKDSREGEGPAPVQSPLTLYATLLTDGKTLKQTIKGSKGFIHVVQTGGYNTNAATGATIKVIGAPGVEVVLKEGDGAYLYFDNSGDLTVENVGDKTAEVLLFDLE</sequence>
<dbReference type="Proteomes" id="UP000620124">
    <property type="component" value="Unassembled WGS sequence"/>
</dbReference>
<organism evidence="5 6">
    <name type="scientific">Mycena venus</name>
    <dbReference type="NCBI Taxonomy" id="2733690"/>
    <lineage>
        <taxon>Eukaryota</taxon>
        <taxon>Fungi</taxon>
        <taxon>Dikarya</taxon>
        <taxon>Basidiomycota</taxon>
        <taxon>Agaricomycotina</taxon>
        <taxon>Agaricomycetes</taxon>
        <taxon>Agaricomycetidae</taxon>
        <taxon>Agaricales</taxon>
        <taxon>Marasmiineae</taxon>
        <taxon>Mycenaceae</taxon>
        <taxon>Mycena</taxon>
    </lineage>
</organism>
<keyword evidence="6" id="KW-1185">Reference proteome</keyword>
<dbReference type="Gene3D" id="2.60.120.10">
    <property type="entry name" value="Jelly Rolls"/>
    <property type="match status" value="2"/>
</dbReference>
<dbReference type="SUPFAM" id="SSF51182">
    <property type="entry name" value="RmlC-like cupins"/>
    <property type="match status" value="1"/>
</dbReference>
<protein>
    <submittedName>
        <fullName evidence="5">RmlC-like cupin</fullName>
    </submittedName>
</protein>
<dbReference type="InterPro" id="IPR014710">
    <property type="entry name" value="RmlC-like_jellyroll"/>
</dbReference>
<dbReference type="CDD" id="cd02910">
    <property type="entry name" value="cupin_Yhhw_N"/>
    <property type="match status" value="1"/>
</dbReference>
<feature type="domain" description="Pirin N-terminal" evidence="4">
    <location>
        <begin position="80"/>
        <end position="189"/>
    </location>
</feature>
<keyword evidence="3" id="KW-0812">Transmembrane</keyword>
<evidence type="ECO:0000313" key="6">
    <source>
        <dbReference type="Proteomes" id="UP000620124"/>
    </source>
</evidence>
<dbReference type="PANTHER" id="PTHR43212">
    <property type="entry name" value="QUERCETIN 2,3-DIOXYGENASE"/>
    <property type="match status" value="1"/>
</dbReference>
<evidence type="ECO:0000313" key="5">
    <source>
        <dbReference type="EMBL" id="KAF7368461.1"/>
    </source>
</evidence>
<comment type="caution">
    <text evidence="5">The sequence shown here is derived from an EMBL/GenBank/DDBJ whole genome shotgun (WGS) entry which is preliminary data.</text>
</comment>
<evidence type="ECO:0000256" key="2">
    <source>
        <dbReference type="RuleBase" id="RU003457"/>
    </source>
</evidence>
<accession>A0A8H6Z147</accession>
<name>A0A8H6Z147_9AGAR</name>